<keyword evidence="3" id="KW-1185">Reference proteome</keyword>
<feature type="transmembrane region" description="Helical" evidence="1">
    <location>
        <begin position="195"/>
        <end position="228"/>
    </location>
</feature>
<evidence type="ECO:0000313" key="2">
    <source>
        <dbReference type="EMBL" id="APH00224.1"/>
    </source>
</evidence>
<dbReference type="EMBL" id="CP013290">
    <property type="protein sequence ID" value="APH00224.1"/>
    <property type="molecule type" value="Genomic_DNA"/>
</dbReference>
<dbReference type="AlphaFoldDB" id="A0A1L3MD16"/>
<gene>
    <name evidence="2" type="ORF">ASJ30_00665</name>
</gene>
<feature type="transmembrane region" description="Helical" evidence="1">
    <location>
        <begin position="38"/>
        <end position="56"/>
    </location>
</feature>
<dbReference type="Proteomes" id="UP000182938">
    <property type="component" value="Chromosome"/>
</dbReference>
<accession>A0A1L3MD16</accession>
<feature type="transmembrane region" description="Helical" evidence="1">
    <location>
        <begin position="134"/>
        <end position="167"/>
    </location>
</feature>
<evidence type="ECO:0000256" key="1">
    <source>
        <dbReference type="SAM" id="Phobius"/>
    </source>
</evidence>
<keyword evidence="1" id="KW-0472">Membrane</keyword>
<name>A0A1L3MD16_9MICO</name>
<evidence type="ECO:0008006" key="4">
    <source>
        <dbReference type="Google" id="ProtNLM"/>
    </source>
</evidence>
<keyword evidence="1" id="KW-0812">Transmembrane</keyword>
<keyword evidence="1" id="KW-1133">Transmembrane helix</keyword>
<reference evidence="2 3" key="1">
    <citation type="submission" date="2015-11" db="EMBL/GenBank/DDBJ databases">
        <authorList>
            <person name="Zhang Y."/>
            <person name="Guo Z."/>
        </authorList>
    </citation>
    <scope>NUCLEOTIDE SEQUENCE [LARGE SCALE GENOMIC DNA]</scope>
    <source>
        <strain evidence="2 3">YFY001</strain>
    </source>
</reference>
<organism evidence="2 3">
    <name type="scientific">Janibacter indicus</name>
    <dbReference type="NCBI Taxonomy" id="857417"/>
    <lineage>
        <taxon>Bacteria</taxon>
        <taxon>Bacillati</taxon>
        <taxon>Actinomycetota</taxon>
        <taxon>Actinomycetes</taxon>
        <taxon>Micrococcales</taxon>
        <taxon>Intrasporangiaceae</taxon>
        <taxon>Janibacter</taxon>
    </lineage>
</organism>
<dbReference type="KEGG" id="jte:ASJ30_00665"/>
<protein>
    <recommendedName>
        <fullName evidence="4">Integral membrane protein</fullName>
    </recommendedName>
</protein>
<proteinExistence type="predicted"/>
<sequence>MPPVPPGGGGPAPISGPYSPLDAVSYGWRAFAANAGPFAVMGVLLVVVTVGVQMIFNAAGGGLEFYSSGTLDPEPGETSPGASLGSALLQMTGGMLSSFLGWLIGLAVLRGALDVVDTGRTSLGEMWTRIPWGQAFVAGLLMWFAAFLGFFVLCVGMFVVTFFLWYVNVAVLDGADPVDSLKASFAFVRDNLADNLLLCLIGVGAVVATICTCYLGGIVLGPLMTIAAAYTWRALQGRPIHPV</sequence>
<evidence type="ECO:0000313" key="3">
    <source>
        <dbReference type="Proteomes" id="UP000182938"/>
    </source>
</evidence>